<evidence type="ECO:0000313" key="1">
    <source>
        <dbReference type="EMBL" id="CAG7820866.1"/>
    </source>
</evidence>
<name>A0A8J2KW07_9HEXA</name>
<dbReference type="AlphaFoldDB" id="A0A8J2KW07"/>
<proteinExistence type="predicted"/>
<gene>
    <name evidence="1" type="ORF">AFUS01_LOCUS31237</name>
</gene>
<protein>
    <submittedName>
        <fullName evidence="1">Uncharacterized protein</fullName>
    </submittedName>
</protein>
<dbReference type="Proteomes" id="UP000708208">
    <property type="component" value="Unassembled WGS sequence"/>
</dbReference>
<sequence length="47" mass="5644">CVTTNEHSRWTATQQLEHTFLKMQLLRVRNFSVSHDDVDKNRDDQDK</sequence>
<comment type="caution">
    <text evidence="1">The sequence shown here is derived from an EMBL/GenBank/DDBJ whole genome shotgun (WGS) entry which is preliminary data.</text>
</comment>
<dbReference type="EMBL" id="CAJVCH010492501">
    <property type="protein sequence ID" value="CAG7820866.1"/>
    <property type="molecule type" value="Genomic_DNA"/>
</dbReference>
<reference evidence="1" key="1">
    <citation type="submission" date="2021-06" db="EMBL/GenBank/DDBJ databases">
        <authorList>
            <person name="Hodson N. C."/>
            <person name="Mongue J. A."/>
            <person name="Jaron S. K."/>
        </authorList>
    </citation>
    <scope>NUCLEOTIDE SEQUENCE</scope>
</reference>
<feature type="non-terminal residue" evidence="1">
    <location>
        <position position="1"/>
    </location>
</feature>
<evidence type="ECO:0000313" key="2">
    <source>
        <dbReference type="Proteomes" id="UP000708208"/>
    </source>
</evidence>
<organism evidence="1 2">
    <name type="scientific">Allacma fusca</name>
    <dbReference type="NCBI Taxonomy" id="39272"/>
    <lineage>
        <taxon>Eukaryota</taxon>
        <taxon>Metazoa</taxon>
        <taxon>Ecdysozoa</taxon>
        <taxon>Arthropoda</taxon>
        <taxon>Hexapoda</taxon>
        <taxon>Collembola</taxon>
        <taxon>Symphypleona</taxon>
        <taxon>Sminthuridae</taxon>
        <taxon>Allacma</taxon>
    </lineage>
</organism>
<accession>A0A8J2KW07</accession>
<keyword evidence="2" id="KW-1185">Reference proteome</keyword>